<dbReference type="InterPro" id="IPR017792">
    <property type="entry name" value="UAAP1"/>
</dbReference>
<evidence type="ECO:0000313" key="3">
    <source>
        <dbReference type="Proteomes" id="UP000526125"/>
    </source>
</evidence>
<reference evidence="2 3" key="1">
    <citation type="submission" date="2020-05" db="EMBL/GenBank/DDBJ databases">
        <title>Genome Sequencing of Type Strains.</title>
        <authorList>
            <person name="Lemaire J.F."/>
            <person name="Inderbitzin P."/>
            <person name="Gregorio O.A."/>
            <person name="Collins S.B."/>
            <person name="Wespe N."/>
            <person name="Knight-Connoni V."/>
        </authorList>
    </citation>
    <scope>NUCLEOTIDE SEQUENCE [LARGE SCALE GENOMIC DNA]</scope>
    <source>
        <strain evidence="2 3">LMG 21957</strain>
    </source>
</reference>
<gene>
    <name evidence="2" type="ORF">HP552_06915</name>
</gene>
<dbReference type="InterPro" id="IPR018959">
    <property type="entry name" value="DUF1989"/>
</dbReference>
<evidence type="ECO:0000313" key="2">
    <source>
        <dbReference type="EMBL" id="NUU74975.1"/>
    </source>
</evidence>
<feature type="domain" description="DUF1989" evidence="1">
    <location>
        <begin position="8"/>
        <end position="178"/>
    </location>
</feature>
<dbReference type="Proteomes" id="UP000526125">
    <property type="component" value="Unassembled WGS sequence"/>
</dbReference>
<proteinExistence type="predicted"/>
<evidence type="ECO:0000259" key="1">
    <source>
        <dbReference type="Pfam" id="PF09347"/>
    </source>
</evidence>
<dbReference type="AlphaFoldDB" id="A0A7Y6BVP0"/>
<organism evidence="2 3">
    <name type="scientific">Paenibacillus xylanilyticus</name>
    <dbReference type="NCBI Taxonomy" id="248903"/>
    <lineage>
        <taxon>Bacteria</taxon>
        <taxon>Bacillati</taxon>
        <taxon>Bacillota</taxon>
        <taxon>Bacilli</taxon>
        <taxon>Bacillales</taxon>
        <taxon>Paenibacillaceae</taxon>
        <taxon>Paenibacillus</taxon>
    </lineage>
</organism>
<keyword evidence="3" id="KW-1185">Reference proteome</keyword>
<comment type="caution">
    <text evidence="2">The sequence shown here is derived from an EMBL/GenBank/DDBJ whole genome shotgun (WGS) entry which is preliminary data.</text>
</comment>
<dbReference type="PANTHER" id="PTHR31527:SF0">
    <property type="entry name" value="RE64534P"/>
    <property type="match status" value="1"/>
</dbReference>
<accession>A0A7Y6BVP0</accession>
<dbReference type="PANTHER" id="PTHR31527">
    <property type="entry name" value="RE64534P"/>
    <property type="match status" value="1"/>
</dbReference>
<protein>
    <submittedName>
        <fullName evidence="2">DUF1989 domain-containing protein</fullName>
    </submittedName>
</protein>
<dbReference type="RefSeq" id="WP_175394836.1">
    <property type="nucleotide sequence ID" value="NZ_JABMCB010000160.1"/>
</dbReference>
<dbReference type="NCBIfam" id="TIGR03425">
    <property type="entry name" value="urea_degr_2"/>
    <property type="match status" value="1"/>
</dbReference>
<sequence>MTPIFTMTMQPGSKWSAHVGRGKAITLTATGDRANVSALLFHTLDAAERYNMPDTLKAQHTAYLTTGNVLMSDQGKVLASITEDTVGWHDPLSGYTTREATDEKYGKTTYQTQRNDWLRSGEENFKVELFRHHLSPRDIAVPINFFSKVVCELDGTMKYTSQETTERSVTIRTEMDILLVLSNTPHPLDPSGQYPDASIIVSVSDAEPVSELDSCVMHCDENRRAFENTWNAYALLKGAN</sequence>
<dbReference type="Pfam" id="PF09347">
    <property type="entry name" value="DUF1989"/>
    <property type="match status" value="1"/>
</dbReference>
<name>A0A7Y6BVP0_9BACL</name>
<dbReference type="EMBL" id="JABMCB010000160">
    <property type="protein sequence ID" value="NUU74975.1"/>
    <property type="molecule type" value="Genomic_DNA"/>
</dbReference>